<dbReference type="AlphaFoldDB" id="A0A1A5YD91"/>
<dbReference type="PANTHER" id="PTHR47505:SF1">
    <property type="entry name" value="DNA UTILIZATION PROTEIN YHGH"/>
    <property type="match status" value="1"/>
</dbReference>
<keyword evidence="3" id="KW-1185">Reference proteome</keyword>
<dbReference type="InterPro" id="IPR051910">
    <property type="entry name" value="ComF/GntX_DNA_util-trans"/>
</dbReference>
<dbReference type="RefSeq" id="WP_068686008.1">
    <property type="nucleotide sequence ID" value="NZ_LYPA01000071.1"/>
</dbReference>
<evidence type="ECO:0000313" key="2">
    <source>
        <dbReference type="EMBL" id="OBR63563.1"/>
    </source>
</evidence>
<dbReference type="PANTHER" id="PTHR47505">
    <property type="entry name" value="DNA UTILIZATION PROTEIN YHGH"/>
    <property type="match status" value="1"/>
</dbReference>
<evidence type="ECO:0008006" key="4">
    <source>
        <dbReference type="Google" id="ProtNLM"/>
    </source>
</evidence>
<comment type="similarity">
    <text evidence="1">Belongs to the ComF/GntX family.</text>
</comment>
<evidence type="ECO:0000256" key="1">
    <source>
        <dbReference type="ARBA" id="ARBA00008007"/>
    </source>
</evidence>
<sequence>MNSGWIQLASRLARGLLHKSMELLAPAPAECLVCSKPKRAGRNRDGLLPYGYPELPLLAASLCSSCLKAIPWMRRIVCPVCGRGVHCDDCSRRSERAFMINRSAVAYNPAMREWLALYKYRGQERLAPMLGEMLLPACWLLMRQMGGKGWDFVTYVPISEERAMERGFNQAEEIAGHIAGKLGLKVVRTLKRTRHAGKMSFKTRRERISEAKTLFKMDEQSSRYIRQMAMERGREIRILLVDDIYTTGSTAEACAYAIQEGSGGAAAIYVATWARS</sequence>
<protein>
    <recommendedName>
        <fullName evidence="4">ComF family protein</fullName>
    </recommendedName>
</protein>
<dbReference type="CDD" id="cd06223">
    <property type="entry name" value="PRTases_typeI"/>
    <property type="match status" value="1"/>
</dbReference>
<dbReference type="Gene3D" id="3.40.50.2020">
    <property type="match status" value="1"/>
</dbReference>
<dbReference type="Proteomes" id="UP000092024">
    <property type="component" value="Unassembled WGS sequence"/>
</dbReference>
<name>A0A1A5YD91_9BACL</name>
<proteinExistence type="inferred from homology"/>
<dbReference type="OrthoDB" id="9779910at2"/>
<dbReference type="SUPFAM" id="SSF53271">
    <property type="entry name" value="PRTase-like"/>
    <property type="match status" value="1"/>
</dbReference>
<dbReference type="STRING" id="1844972.A7K91_06315"/>
<dbReference type="InterPro" id="IPR029057">
    <property type="entry name" value="PRTase-like"/>
</dbReference>
<dbReference type="EMBL" id="LYPA01000071">
    <property type="protein sequence ID" value="OBR63563.1"/>
    <property type="molecule type" value="Genomic_DNA"/>
</dbReference>
<organism evidence="2 3">
    <name type="scientific">Paenibacillus oryzae</name>
    <dbReference type="NCBI Taxonomy" id="1844972"/>
    <lineage>
        <taxon>Bacteria</taxon>
        <taxon>Bacillati</taxon>
        <taxon>Bacillota</taxon>
        <taxon>Bacilli</taxon>
        <taxon>Bacillales</taxon>
        <taxon>Paenibacillaceae</taxon>
        <taxon>Paenibacillus</taxon>
    </lineage>
</organism>
<reference evidence="2 3" key="1">
    <citation type="submission" date="2016-05" db="EMBL/GenBank/DDBJ databases">
        <title>Paenibacillus oryzae. sp. nov., isolated from the rice root.</title>
        <authorList>
            <person name="Zhang J."/>
            <person name="Zhang X."/>
        </authorList>
    </citation>
    <scope>NUCLEOTIDE SEQUENCE [LARGE SCALE GENOMIC DNA]</scope>
    <source>
        <strain evidence="2 3">1DrF-4</strain>
    </source>
</reference>
<dbReference type="InterPro" id="IPR000836">
    <property type="entry name" value="PRTase_dom"/>
</dbReference>
<comment type="caution">
    <text evidence="2">The sequence shown here is derived from an EMBL/GenBank/DDBJ whole genome shotgun (WGS) entry which is preliminary data.</text>
</comment>
<accession>A0A1A5YD91</accession>
<evidence type="ECO:0000313" key="3">
    <source>
        <dbReference type="Proteomes" id="UP000092024"/>
    </source>
</evidence>
<gene>
    <name evidence="2" type="ORF">A7K91_06315</name>
</gene>